<keyword evidence="3" id="KW-1185">Reference proteome</keyword>
<dbReference type="NCBIfam" id="TIGR03523">
    <property type="entry name" value="GldN"/>
    <property type="match status" value="1"/>
</dbReference>
<accession>A0A098L9R2</accession>
<dbReference type="OrthoDB" id="1141916at2"/>
<dbReference type="EMBL" id="BBLT01000002">
    <property type="protein sequence ID" value="GAL83711.1"/>
    <property type="molecule type" value="Genomic_DNA"/>
</dbReference>
<organism evidence="2 3">
    <name type="scientific">Sporocytophaga myxococcoides</name>
    <dbReference type="NCBI Taxonomy" id="153721"/>
    <lineage>
        <taxon>Bacteria</taxon>
        <taxon>Pseudomonadati</taxon>
        <taxon>Bacteroidota</taxon>
        <taxon>Cytophagia</taxon>
        <taxon>Cytophagales</taxon>
        <taxon>Cytophagaceae</taxon>
        <taxon>Sporocytophaga</taxon>
    </lineage>
</organism>
<reference evidence="2 3" key="1">
    <citation type="submission" date="2014-09" db="EMBL/GenBank/DDBJ databases">
        <title>Sporocytophaga myxococcoides PG-01 genome sequencing.</title>
        <authorList>
            <person name="Liu L."/>
            <person name="Gao P.J."/>
            <person name="Chen G.J."/>
            <person name="Wang L.S."/>
        </authorList>
    </citation>
    <scope>NUCLEOTIDE SEQUENCE [LARGE SCALE GENOMIC DNA]</scope>
    <source>
        <strain evidence="2 3">PG-01</strain>
    </source>
</reference>
<dbReference type="Proteomes" id="UP000030185">
    <property type="component" value="Unassembled WGS sequence"/>
</dbReference>
<feature type="signal peptide" evidence="1">
    <location>
        <begin position="1"/>
        <end position="20"/>
    </location>
</feature>
<protein>
    <submittedName>
        <fullName evidence="2">Gliding motility-like protein</fullName>
    </submittedName>
</protein>
<evidence type="ECO:0000313" key="2">
    <source>
        <dbReference type="EMBL" id="GAL83711.1"/>
    </source>
</evidence>
<feature type="chain" id="PRO_5001937256" evidence="1">
    <location>
        <begin position="21"/>
        <end position="286"/>
    </location>
</feature>
<dbReference type="RefSeq" id="WP_045459350.1">
    <property type="nucleotide sequence ID" value="NZ_BBLT01000002.1"/>
</dbReference>
<sequence>MKKISVILSGLLFASNLIIAQEAAESPEATSGAENTGYNKFSVRPIHESDIMYKKTIIRALDLREKQNKPLFSKNRELTRLLIDAVQRGDIKAYATDSLYDGKTLTIEEFNERIKMPSEQAELSAEELEIMKANGEDIAAIGGGPNYYFPTDLYQMEIKEDIIFDKQRSRLYYDIHAITVYVPADHPANIRGIQTPIASFEYKELVNKLFKDNPKAIWFNPQNDQQHKNLADAFELRLFSSYIIKVSNPNDAYLVDIYGGDQQKGIMAAQWAAFELLEYEHNLWEF</sequence>
<evidence type="ECO:0000313" key="3">
    <source>
        <dbReference type="Proteomes" id="UP000030185"/>
    </source>
</evidence>
<keyword evidence="1" id="KW-0732">Signal</keyword>
<dbReference type="AlphaFoldDB" id="A0A098L9R2"/>
<proteinExistence type="predicted"/>
<dbReference type="STRING" id="153721.MYP_938"/>
<name>A0A098L9R2_9BACT</name>
<evidence type="ECO:0000256" key="1">
    <source>
        <dbReference type="SAM" id="SignalP"/>
    </source>
</evidence>
<dbReference type="Pfam" id="PF19841">
    <property type="entry name" value="GldN"/>
    <property type="match status" value="1"/>
</dbReference>
<gene>
    <name evidence="2" type="ORF">MYP_938</name>
</gene>
<comment type="caution">
    <text evidence="2">The sequence shown here is derived from an EMBL/GenBank/DDBJ whole genome shotgun (WGS) entry which is preliminary data.</text>
</comment>
<dbReference type="eggNOG" id="ENOG502ZAEJ">
    <property type="taxonomic scope" value="Bacteria"/>
</dbReference>
<dbReference type="InterPro" id="IPR019847">
    <property type="entry name" value="Gliding_motility_assoc_GldN"/>
</dbReference>